<dbReference type="SUPFAM" id="SSF46689">
    <property type="entry name" value="Homeodomain-like"/>
    <property type="match status" value="1"/>
</dbReference>
<comment type="caution">
    <text evidence="5">The sequence shown here is derived from an EMBL/GenBank/DDBJ whole genome shotgun (WGS) entry which is preliminary data.</text>
</comment>
<feature type="domain" description="HTH araC/xylS-type" evidence="4">
    <location>
        <begin position="158"/>
        <end position="256"/>
    </location>
</feature>
<dbReference type="Proteomes" id="UP000011135">
    <property type="component" value="Unassembled WGS sequence"/>
</dbReference>
<dbReference type="PANTHER" id="PTHR46796">
    <property type="entry name" value="HTH-TYPE TRANSCRIPTIONAL ACTIVATOR RHAS-RELATED"/>
    <property type="match status" value="1"/>
</dbReference>
<dbReference type="eggNOG" id="COG2169">
    <property type="taxonomic scope" value="Bacteria"/>
</dbReference>
<accession>L8JZ47</accession>
<dbReference type="Pfam" id="PF20240">
    <property type="entry name" value="DUF6597"/>
    <property type="match status" value="1"/>
</dbReference>
<keyword evidence="6" id="KW-1185">Reference proteome</keyword>
<dbReference type="InterPro" id="IPR018060">
    <property type="entry name" value="HTH_AraC"/>
</dbReference>
<dbReference type="SMART" id="SM00342">
    <property type="entry name" value="HTH_ARAC"/>
    <property type="match status" value="1"/>
</dbReference>
<dbReference type="Gene3D" id="1.10.10.60">
    <property type="entry name" value="Homeodomain-like"/>
    <property type="match status" value="1"/>
</dbReference>
<protein>
    <submittedName>
        <fullName evidence="5">Transcriptional regulator, AraC family</fullName>
    </submittedName>
</protein>
<dbReference type="InterPro" id="IPR046532">
    <property type="entry name" value="DUF6597"/>
</dbReference>
<dbReference type="InterPro" id="IPR018062">
    <property type="entry name" value="HTH_AraC-typ_CS"/>
</dbReference>
<dbReference type="PROSITE" id="PS01124">
    <property type="entry name" value="HTH_ARAC_FAMILY_2"/>
    <property type="match status" value="1"/>
</dbReference>
<evidence type="ECO:0000313" key="6">
    <source>
        <dbReference type="Proteomes" id="UP000011135"/>
    </source>
</evidence>
<dbReference type="PROSITE" id="PS00041">
    <property type="entry name" value="HTH_ARAC_FAMILY_1"/>
    <property type="match status" value="1"/>
</dbReference>
<evidence type="ECO:0000256" key="3">
    <source>
        <dbReference type="ARBA" id="ARBA00023163"/>
    </source>
</evidence>
<keyword evidence="3" id="KW-0804">Transcription</keyword>
<dbReference type="RefSeq" id="WP_009578983.1">
    <property type="nucleotide sequence ID" value="NZ_AMZN01000022.1"/>
</dbReference>
<reference evidence="5 6" key="1">
    <citation type="submission" date="2012-12" db="EMBL/GenBank/DDBJ databases">
        <title>Genome assembly of Fulvivirga imtechensis AK7.</title>
        <authorList>
            <person name="Nupur N."/>
            <person name="Khatri I."/>
            <person name="Kumar R."/>
            <person name="Subramanian S."/>
            <person name="Pinnaka A."/>
        </authorList>
    </citation>
    <scope>NUCLEOTIDE SEQUENCE [LARGE SCALE GENOMIC DNA]</scope>
    <source>
        <strain evidence="5 6">AK7</strain>
    </source>
</reference>
<dbReference type="OrthoDB" id="635259at2"/>
<dbReference type="InterPro" id="IPR050204">
    <property type="entry name" value="AraC_XylS_family_regulators"/>
</dbReference>
<dbReference type="EMBL" id="AMZN01000022">
    <property type="protein sequence ID" value="ELR72467.1"/>
    <property type="molecule type" value="Genomic_DNA"/>
</dbReference>
<organism evidence="5 6">
    <name type="scientific">Fulvivirga imtechensis AK7</name>
    <dbReference type="NCBI Taxonomy" id="1237149"/>
    <lineage>
        <taxon>Bacteria</taxon>
        <taxon>Pseudomonadati</taxon>
        <taxon>Bacteroidota</taxon>
        <taxon>Cytophagia</taxon>
        <taxon>Cytophagales</taxon>
        <taxon>Fulvivirgaceae</taxon>
        <taxon>Fulvivirga</taxon>
    </lineage>
</organism>
<evidence type="ECO:0000256" key="1">
    <source>
        <dbReference type="ARBA" id="ARBA00023015"/>
    </source>
</evidence>
<evidence type="ECO:0000256" key="2">
    <source>
        <dbReference type="ARBA" id="ARBA00023125"/>
    </source>
</evidence>
<keyword evidence="1" id="KW-0805">Transcription regulation</keyword>
<name>L8JZ47_9BACT</name>
<dbReference type="InterPro" id="IPR009057">
    <property type="entry name" value="Homeodomain-like_sf"/>
</dbReference>
<dbReference type="GO" id="GO:0003700">
    <property type="term" value="F:DNA-binding transcription factor activity"/>
    <property type="evidence" value="ECO:0007669"/>
    <property type="project" value="InterPro"/>
</dbReference>
<dbReference type="AlphaFoldDB" id="L8JZ47"/>
<dbReference type="STRING" id="1237149.C900_01550"/>
<dbReference type="GO" id="GO:0043565">
    <property type="term" value="F:sequence-specific DNA binding"/>
    <property type="evidence" value="ECO:0007669"/>
    <property type="project" value="InterPro"/>
</dbReference>
<dbReference type="PANTHER" id="PTHR46796:SF13">
    <property type="entry name" value="HTH-TYPE TRANSCRIPTIONAL ACTIVATOR RHAS"/>
    <property type="match status" value="1"/>
</dbReference>
<keyword evidence="2" id="KW-0238">DNA-binding</keyword>
<dbReference type="Pfam" id="PF12833">
    <property type="entry name" value="HTH_18"/>
    <property type="match status" value="1"/>
</dbReference>
<gene>
    <name evidence="5" type="ORF">C900_01550</name>
</gene>
<proteinExistence type="predicted"/>
<evidence type="ECO:0000259" key="4">
    <source>
        <dbReference type="PROSITE" id="PS01124"/>
    </source>
</evidence>
<sequence>MKDTIYQRIDPAPGLTEFIDCYWIIENLQQEEVREQKIIPDGYTELIFHYSDAYEIKLESDWQTQPYSLVAGQIRKHFFLRNTRHVGMVGVKLKPTALAELFGLKMNQLADKVVDAQKLIPGVDKLALRLRSATDNQKRIVMVEDYFKEVHSRGAIQNKVRMAIEMMRKGSRQIKEITEAIGLSERQLERLFSHYVGLSPKFYARILQFNTIFELMQKGDPSWSDIVFESGYFDQSHFIKSFRQFTGEDPSKYIFDQPDMANFFLRRC</sequence>
<evidence type="ECO:0000313" key="5">
    <source>
        <dbReference type="EMBL" id="ELR72467.1"/>
    </source>
</evidence>